<dbReference type="GO" id="GO:0016020">
    <property type="term" value="C:membrane"/>
    <property type="evidence" value="ECO:0007669"/>
    <property type="project" value="UniProtKB-SubCell"/>
</dbReference>
<dbReference type="GO" id="GO:0015020">
    <property type="term" value="F:glucuronosyltransferase activity"/>
    <property type="evidence" value="ECO:0007669"/>
    <property type="project" value="UniProtKB-EC"/>
</dbReference>
<dbReference type="SUPFAM" id="SSF53756">
    <property type="entry name" value="UDP-Glycosyltransferase/glycogen phosphorylase"/>
    <property type="match status" value="1"/>
</dbReference>
<keyword evidence="7" id="KW-1185">Reference proteome</keyword>
<evidence type="ECO:0000313" key="7">
    <source>
        <dbReference type="Proteomes" id="UP001627154"/>
    </source>
</evidence>
<gene>
    <name evidence="6" type="ORF">TKK_002387</name>
</gene>
<dbReference type="CDD" id="cd03784">
    <property type="entry name" value="GT1_Gtf-like"/>
    <property type="match status" value="1"/>
</dbReference>
<evidence type="ECO:0000256" key="5">
    <source>
        <dbReference type="RuleBase" id="RU362059"/>
    </source>
</evidence>
<comment type="subcellular location">
    <subcellularLocation>
        <location evidence="5">Membrane</location>
        <topology evidence="5">Single-pass membrane protein</topology>
    </subcellularLocation>
</comment>
<proteinExistence type="inferred from homology"/>
<dbReference type="Proteomes" id="UP001627154">
    <property type="component" value="Unassembled WGS sequence"/>
</dbReference>
<dbReference type="Pfam" id="PF00201">
    <property type="entry name" value="UDPGT"/>
    <property type="match status" value="1"/>
</dbReference>
<keyword evidence="2 4" id="KW-0328">Glycosyltransferase</keyword>
<keyword evidence="5" id="KW-0472">Membrane</keyword>
<evidence type="ECO:0000256" key="2">
    <source>
        <dbReference type="ARBA" id="ARBA00022676"/>
    </source>
</evidence>
<accession>A0ABD2XJL6</accession>
<evidence type="ECO:0000256" key="3">
    <source>
        <dbReference type="ARBA" id="ARBA00022679"/>
    </source>
</evidence>
<evidence type="ECO:0000256" key="4">
    <source>
        <dbReference type="RuleBase" id="RU003718"/>
    </source>
</evidence>
<evidence type="ECO:0000256" key="1">
    <source>
        <dbReference type="ARBA" id="ARBA00009995"/>
    </source>
</evidence>
<dbReference type="AlphaFoldDB" id="A0ABD2XJL6"/>
<dbReference type="InterPro" id="IPR050271">
    <property type="entry name" value="UDP-glycosyltransferase"/>
</dbReference>
<dbReference type="PANTHER" id="PTHR48043">
    <property type="entry name" value="EG:EG0003.4 PROTEIN-RELATED"/>
    <property type="match status" value="1"/>
</dbReference>
<comment type="similarity">
    <text evidence="1 4">Belongs to the UDP-glycosyltransferase family.</text>
</comment>
<organism evidence="6 7">
    <name type="scientific">Trichogramma kaykai</name>
    <dbReference type="NCBI Taxonomy" id="54128"/>
    <lineage>
        <taxon>Eukaryota</taxon>
        <taxon>Metazoa</taxon>
        <taxon>Ecdysozoa</taxon>
        <taxon>Arthropoda</taxon>
        <taxon>Hexapoda</taxon>
        <taxon>Insecta</taxon>
        <taxon>Pterygota</taxon>
        <taxon>Neoptera</taxon>
        <taxon>Endopterygota</taxon>
        <taxon>Hymenoptera</taxon>
        <taxon>Apocrita</taxon>
        <taxon>Proctotrupomorpha</taxon>
        <taxon>Chalcidoidea</taxon>
        <taxon>Trichogrammatidae</taxon>
        <taxon>Trichogramma</taxon>
    </lineage>
</organism>
<dbReference type="EC" id="2.4.1.17" evidence="5"/>
<dbReference type="FunFam" id="3.40.50.2000:FF:000050">
    <property type="entry name" value="UDP-glucuronosyltransferase"/>
    <property type="match status" value="1"/>
</dbReference>
<dbReference type="InterPro" id="IPR035595">
    <property type="entry name" value="UDP_glycos_trans_CS"/>
</dbReference>
<dbReference type="EMBL" id="JBJJXI010000021">
    <property type="protein sequence ID" value="KAL3405370.1"/>
    <property type="molecule type" value="Genomic_DNA"/>
</dbReference>
<evidence type="ECO:0000313" key="6">
    <source>
        <dbReference type="EMBL" id="KAL3405370.1"/>
    </source>
</evidence>
<keyword evidence="3 4" id="KW-0808">Transferase</keyword>
<protein>
    <recommendedName>
        <fullName evidence="5">UDP-glucuronosyltransferase</fullName>
        <ecNumber evidence="5">2.4.1.17</ecNumber>
    </recommendedName>
</protein>
<name>A0ABD2XJL6_9HYME</name>
<comment type="caution">
    <text evidence="6">The sequence shown here is derived from an EMBL/GenBank/DDBJ whole genome shotgun (WGS) entry which is preliminary data.</text>
</comment>
<keyword evidence="5" id="KW-0812">Transmembrane</keyword>
<feature type="transmembrane region" description="Helical" evidence="5">
    <location>
        <begin position="492"/>
        <end position="511"/>
    </location>
</feature>
<sequence>MKAPPKIIVVSIIVTIIAINSEWADGLRILGIFPLKMKSHFAMNEQLMKGLAAKGHQVDVYSHFPLDKPIENYREFTIVDPLVANFTNNLNRDLLNSWMSSNFIPIREIMNTLGESNCQQLGRKEFQKLIETYRNKNSTYDVIVMQPYVAACFLAFGRYLNLPIVTVETLRMTDWTYSSFGSPHYPAIMSSAYAGFSAPMSFGERLKNFLITNYMHYGFYWLVKNQDKYVKQYFGDDYPSTGELLKDVDLMLINYNQMLHGVRPYTPAIVPVGGLHIDTSERKLSEKVQKFLDDSENGFVYFSFGSMVRIETFPEHILKIFYDAFRKIAPIRVLWKIAKPEELPSGLPDNVLTDTWLPQMEVLKHKNIRAFITHGGLMGTMEAIYNAVPMIGVPLFVDQYANMDLYQKRKIAVSLDYYKINNESFIRVLEEILENPNYKKEIAKLSQSFRDTPMSPLDTAAYWIEFIARNGKKSLRSPLVDMPWWQTSILDVYMFVAVVVFLIVSLVAIIVQKFKRLLLRCMNKSKKIKVN</sequence>
<keyword evidence="5" id="KW-1133">Transmembrane helix</keyword>
<dbReference type="Gene3D" id="3.40.50.2000">
    <property type="entry name" value="Glycogen Phosphorylase B"/>
    <property type="match status" value="1"/>
</dbReference>
<reference evidence="6 7" key="1">
    <citation type="journal article" date="2024" name="bioRxiv">
        <title>A reference genome for Trichogramma kaykai: A tiny desert-dwelling parasitoid wasp with competing sex-ratio distorters.</title>
        <authorList>
            <person name="Culotta J."/>
            <person name="Lindsey A.R."/>
        </authorList>
    </citation>
    <scope>NUCLEOTIDE SEQUENCE [LARGE SCALE GENOMIC DNA]</scope>
    <source>
        <strain evidence="6 7">KSX58</strain>
    </source>
</reference>
<dbReference type="InterPro" id="IPR002213">
    <property type="entry name" value="UDP_glucos_trans"/>
</dbReference>
<dbReference type="PROSITE" id="PS00375">
    <property type="entry name" value="UDPGT"/>
    <property type="match status" value="1"/>
</dbReference>
<dbReference type="PANTHER" id="PTHR48043:SF145">
    <property type="entry name" value="FI06409P-RELATED"/>
    <property type="match status" value="1"/>
</dbReference>
<comment type="catalytic activity">
    <reaction evidence="5">
        <text>glucuronate acceptor + UDP-alpha-D-glucuronate = acceptor beta-D-glucuronoside + UDP + H(+)</text>
        <dbReference type="Rhea" id="RHEA:21032"/>
        <dbReference type="ChEBI" id="CHEBI:15378"/>
        <dbReference type="ChEBI" id="CHEBI:58052"/>
        <dbReference type="ChEBI" id="CHEBI:58223"/>
        <dbReference type="ChEBI" id="CHEBI:132367"/>
        <dbReference type="ChEBI" id="CHEBI:132368"/>
        <dbReference type="EC" id="2.4.1.17"/>
    </reaction>
</comment>